<gene>
    <name evidence="8" type="ORF">GFSPODELE1_LOCUS1398</name>
</gene>
<evidence type="ECO:0000256" key="5">
    <source>
        <dbReference type="ARBA" id="ARBA00022840"/>
    </source>
</evidence>
<feature type="region of interest" description="Disordered" evidence="6">
    <location>
        <begin position="568"/>
        <end position="591"/>
    </location>
</feature>
<feature type="compositionally biased region" description="Polar residues" evidence="6">
    <location>
        <begin position="684"/>
        <end position="706"/>
    </location>
</feature>
<evidence type="ECO:0000256" key="2">
    <source>
        <dbReference type="ARBA" id="ARBA00022679"/>
    </source>
</evidence>
<dbReference type="Gene3D" id="1.10.510.10">
    <property type="entry name" value="Transferase(Phosphotransferase) domain 1"/>
    <property type="match status" value="1"/>
</dbReference>
<dbReference type="Gene3D" id="3.30.200.20">
    <property type="entry name" value="Phosphorylase Kinase, domain 1"/>
    <property type="match status" value="1"/>
</dbReference>
<accession>A0ABP1CQF6</accession>
<dbReference type="InterPro" id="IPR011009">
    <property type="entry name" value="Kinase-like_dom_sf"/>
</dbReference>
<keyword evidence="3" id="KW-0547">Nucleotide-binding</keyword>
<keyword evidence="1" id="KW-0723">Serine/threonine-protein kinase</keyword>
<organism evidence="8 9">
    <name type="scientific">Somion occarium</name>
    <dbReference type="NCBI Taxonomy" id="3059160"/>
    <lineage>
        <taxon>Eukaryota</taxon>
        <taxon>Fungi</taxon>
        <taxon>Dikarya</taxon>
        <taxon>Basidiomycota</taxon>
        <taxon>Agaricomycotina</taxon>
        <taxon>Agaricomycetes</taxon>
        <taxon>Polyporales</taxon>
        <taxon>Cerrenaceae</taxon>
        <taxon>Somion</taxon>
    </lineage>
</organism>
<dbReference type="Proteomes" id="UP001497453">
    <property type="component" value="Chromosome 1"/>
</dbReference>
<evidence type="ECO:0000313" key="9">
    <source>
        <dbReference type="Proteomes" id="UP001497453"/>
    </source>
</evidence>
<keyword evidence="5" id="KW-0067">ATP-binding</keyword>
<reference evidence="9" key="1">
    <citation type="submission" date="2024-04" db="EMBL/GenBank/DDBJ databases">
        <authorList>
            <person name="Shaw F."/>
            <person name="Minotto A."/>
        </authorList>
    </citation>
    <scope>NUCLEOTIDE SEQUENCE [LARGE SCALE GENOMIC DNA]</scope>
</reference>
<dbReference type="InterPro" id="IPR000719">
    <property type="entry name" value="Prot_kinase_dom"/>
</dbReference>
<feature type="region of interest" description="Disordered" evidence="6">
    <location>
        <begin position="635"/>
        <end position="656"/>
    </location>
</feature>
<feature type="region of interest" description="Disordered" evidence="6">
    <location>
        <begin position="1"/>
        <end position="24"/>
    </location>
</feature>
<evidence type="ECO:0000256" key="3">
    <source>
        <dbReference type="ARBA" id="ARBA00022741"/>
    </source>
</evidence>
<feature type="region of interest" description="Disordered" evidence="6">
    <location>
        <begin position="41"/>
        <end position="81"/>
    </location>
</feature>
<proteinExistence type="predicted"/>
<evidence type="ECO:0000256" key="1">
    <source>
        <dbReference type="ARBA" id="ARBA00022527"/>
    </source>
</evidence>
<feature type="region of interest" description="Disordered" evidence="6">
    <location>
        <begin position="740"/>
        <end position="762"/>
    </location>
</feature>
<dbReference type="PROSITE" id="PS50011">
    <property type="entry name" value="PROTEIN_KINASE_DOM"/>
    <property type="match status" value="1"/>
</dbReference>
<name>A0ABP1CQF6_9APHY</name>
<keyword evidence="2" id="KW-0808">Transferase</keyword>
<dbReference type="Pfam" id="PF00069">
    <property type="entry name" value="Pkinase"/>
    <property type="match status" value="1"/>
</dbReference>
<evidence type="ECO:0000256" key="4">
    <source>
        <dbReference type="ARBA" id="ARBA00022777"/>
    </source>
</evidence>
<sequence>MSGSRRASTLSWYSQLPGDSQNNHRNALGEVFYQHLNTSNASQSMPRLSPRLPEAEDSHPFAASTPTAHSPQSSSRPALRKEKSFEIQHVTNIREIDPSWEDDDVDEIMVISPRKSRMKTLSIIPEDPEASRRHEPVDVSSFQILQLLTSNGVSRIFACKRPENSLVYAMKVIAKDHLRPSRDILQLVTNEQAVLKYIAQLSVPFAEKLYFSFQNPTFIYTVTDIYASTLSSFCPLTPEAAHFYAAELVEAVSSLHAVGVVHRNIQPTTVLLRPNGHLLLGGFGHAIGQTNHVDTVSTNVSDDSDQLQYQAPEMVLGWRHDRAVDIWAVALMLYAMLTGKHPFLDDEESHGSLIKSKILHAQFNSEALQSFDSGNEVLDMIRQCLERNPAMRPSIEDLKMHSSFSGVDWASIQDCASPGPIIPQVQFNVDEPNKQCLLTSPEDAPISHIDGFSFTLETPELQPAFDQPPIPQRSAQEDTSQDFSVTSLPSSFSCTSLGEIKEPRTYLNFDDSLDKSTLTAEDLSRRNTVGYLPQSLASMSTPERTPTRGLRKYASLNFELDTIVSLSHEDSDSDSTSVHNDRPAHGSRSTPLAYLPRWSPLKNFRFIRPQASSSPATHTSPYQNLTPEFTALADVNGQPGNKLRRTLRTPRSNSTPLLLPSFAQPLPDLPSHVEQIGSGIGYTHTRSPRTLKTNSTSGGESGNLETTPRRSSSLLPAASRYQSLLSDGFTALPRRLLRAKKRSQNLDSQTLAGEGPGKEEDEDEMDAVMKEMYGSTWDLNLGGHAATTIPRAPTTVGPGTGLRAAGLGFGFKSSSTPPPRLAERLSSLIPGTNRLKVPLDSSVDGTLAVGSTLSLSYTRQGCSLKGPVQFAGGLGSY</sequence>
<keyword evidence="9" id="KW-1185">Reference proteome</keyword>
<feature type="compositionally biased region" description="Polar residues" evidence="6">
    <location>
        <begin position="64"/>
        <end position="76"/>
    </location>
</feature>
<feature type="region of interest" description="Disordered" evidence="6">
    <location>
        <begin position="461"/>
        <end position="488"/>
    </location>
</feature>
<dbReference type="SMART" id="SM00220">
    <property type="entry name" value="S_TKc"/>
    <property type="match status" value="1"/>
</dbReference>
<feature type="compositionally biased region" description="Polar residues" evidence="6">
    <location>
        <begin position="473"/>
        <end position="488"/>
    </location>
</feature>
<evidence type="ECO:0000313" key="8">
    <source>
        <dbReference type="EMBL" id="CAL1696907.1"/>
    </source>
</evidence>
<feature type="region of interest" description="Disordered" evidence="6">
    <location>
        <begin position="673"/>
        <end position="715"/>
    </location>
</feature>
<evidence type="ECO:0000256" key="6">
    <source>
        <dbReference type="SAM" id="MobiDB-lite"/>
    </source>
</evidence>
<protein>
    <recommendedName>
        <fullName evidence="7">Protein kinase domain-containing protein</fullName>
    </recommendedName>
</protein>
<evidence type="ECO:0000259" key="7">
    <source>
        <dbReference type="PROSITE" id="PS50011"/>
    </source>
</evidence>
<dbReference type="SUPFAM" id="SSF56112">
    <property type="entry name" value="Protein kinase-like (PK-like)"/>
    <property type="match status" value="1"/>
</dbReference>
<dbReference type="PANTHER" id="PTHR24351">
    <property type="entry name" value="RIBOSOMAL PROTEIN S6 KINASE"/>
    <property type="match status" value="1"/>
</dbReference>
<keyword evidence="4" id="KW-0418">Kinase</keyword>
<dbReference type="EMBL" id="OZ037944">
    <property type="protein sequence ID" value="CAL1696907.1"/>
    <property type="molecule type" value="Genomic_DNA"/>
</dbReference>
<feature type="domain" description="Protein kinase" evidence="7">
    <location>
        <begin position="142"/>
        <end position="404"/>
    </location>
</feature>